<sequence>MMDKRKGPKLCIGKSSLDMLAFRLDNYKYCHGIGKKPVSRKKSLPPFRRCQLASDRMYHEKGSPLSDAYLDAMGEKPKQKPARFALLLILGFLILTIFSLSQMTMSGFTFISKKYLMLKLFGFGRFANASSSFNIFRNCN</sequence>
<evidence type="ECO:0000313" key="2">
    <source>
        <dbReference type="EMBL" id="BFG00580.1"/>
    </source>
</evidence>
<dbReference type="AlphaFoldDB" id="A0AAU9FWR0"/>
<organism evidence="2 3">
    <name type="scientific">Drosophila madeirensis</name>
    <name type="common">Fruit fly</name>
    <dbReference type="NCBI Taxonomy" id="30013"/>
    <lineage>
        <taxon>Eukaryota</taxon>
        <taxon>Metazoa</taxon>
        <taxon>Ecdysozoa</taxon>
        <taxon>Arthropoda</taxon>
        <taxon>Hexapoda</taxon>
        <taxon>Insecta</taxon>
        <taxon>Pterygota</taxon>
        <taxon>Neoptera</taxon>
        <taxon>Endopterygota</taxon>
        <taxon>Diptera</taxon>
        <taxon>Brachycera</taxon>
        <taxon>Muscomorpha</taxon>
        <taxon>Ephydroidea</taxon>
        <taxon>Drosophilidae</taxon>
        <taxon>Drosophila</taxon>
        <taxon>Sophophora</taxon>
    </lineage>
</organism>
<accession>A0AAU9FWR0</accession>
<keyword evidence="3" id="KW-1185">Reference proteome</keyword>
<keyword evidence="1" id="KW-1133">Transmembrane helix</keyword>
<protein>
    <submittedName>
        <fullName evidence="2">Uncharacterized protein</fullName>
    </submittedName>
</protein>
<evidence type="ECO:0000256" key="1">
    <source>
        <dbReference type="SAM" id="Phobius"/>
    </source>
</evidence>
<dbReference type="EMBL" id="AP029266">
    <property type="protein sequence ID" value="BFG00580.1"/>
    <property type="molecule type" value="Genomic_DNA"/>
</dbReference>
<keyword evidence="1" id="KW-0812">Transmembrane</keyword>
<proteinExistence type="predicted"/>
<keyword evidence="1" id="KW-0472">Membrane</keyword>
<feature type="transmembrane region" description="Helical" evidence="1">
    <location>
        <begin position="84"/>
        <end position="111"/>
    </location>
</feature>
<reference evidence="2 3" key="1">
    <citation type="submission" date="2024-02" db="EMBL/GenBank/DDBJ databases">
        <title>A chromosome-level genome assembly of Drosophila madeirensis, a fruit fly species endemic to Madeira island.</title>
        <authorList>
            <person name="Tomihara K."/>
            <person name="Llopart A."/>
            <person name="Yamamoto D."/>
        </authorList>
    </citation>
    <scope>NUCLEOTIDE SEQUENCE [LARGE SCALE GENOMIC DNA]</scope>
    <source>
        <strain evidence="2 3">RF1</strain>
    </source>
</reference>
<name>A0AAU9FWR0_DROMD</name>
<evidence type="ECO:0000313" key="3">
    <source>
        <dbReference type="Proteomes" id="UP001500889"/>
    </source>
</evidence>
<gene>
    <name evidence="2" type="ORF">DMAD_00540</name>
</gene>
<dbReference type="Proteomes" id="UP001500889">
    <property type="component" value="Chromosome A"/>
</dbReference>